<dbReference type="GO" id="GO:0030145">
    <property type="term" value="F:manganese ion binding"/>
    <property type="evidence" value="ECO:0007669"/>
    <property type="project" value="InterPro"/>
</dbReference>
<evidence type="ECO:0000256" key="6">
    <source>
        <dbReference type="SAM" id="SignalP"/>
    </source>
</evidence>
<dbReference type="PANTHER" id="PTHR31238">
    <property type="entry name" value="GERMIN-LIKE PROTEIN SUBFAMILY 3 MEMBER 3"/>
    <property type="match status" value="1"/>
</dbReference>
<dbReference type="AlphaFoldDB" id="A0A9W8ZMC4"/>
<dbReference type="OrthoDB" id="1921208at2759"/>
<evidence type="ECO:0000256" key="2">
    <source>
        <dbReference type="ARBA" id="ARBA00007456"/>
    </source>
</evidence>
<dbReference type="PRINTS" id="PR00325">
    <property type="entry name" value="GERMIN"/>
</dbReference>
<evidence type="ECO:0000256" key="3">
    <source>
        <dbReference type="ARBA" id="ARBA00022525"/>
    </source>
</evidence>
<comment type="similarity">
    <text evidence="2">Belongs to the germin family.</text>
</comment>
<keyword evidence="3" id="KW-0964">Secreted</keyword>
<evidence type="ECO:0000313" key="8">
    <source>
        <dbReference type="EMBL" id="KAJ4412620.1"/>
    </source>
</evidence>
<gene>
    <name evidence="8" type="ORF">N0V91_000379</name>
</gene>
<keyword evidence="5" id="KW-0464">Manganese</keyword>
<dbReference type="CDD" id="cd02241">
    <property type="entry name" value="cupin_OxOx"/>
    <property type="match status" value="1"/>
</dbReference>
<dbReference type="SUPFAM" id="SSF51182">
    <property type="entry name" value="RmlC-like cupins"/>
    <property type="match status" value="1"/>
</dbReference>
<comment type="subcellular location">
    <subcellularLocation>
        <location evidence="1">Secreted</location>
    </subcellularLocation>
</comment>
<feature type="domain" description="Cupin type-1" evidence="7">
    <location>
        <begin position="95"/>
        <end position="234"/>
    </location>
</feature>
<feature type="chain" id="PRO_5040899037" description="Cupin type-1 domain-containing protein" evidence="6">
    <location>
        <begin position="21"/>
        <end position="280"/>
    </location>
</feature>
<evidence type="ECO:0000256" key="1">
    <source>
        <dbReference type="ARBA" id="ARBA00004613"/>
    </source>
</evidence>
<keyword evidence="6" id="KW-0732">Signal</keyword>
<evidence type="ECO:0000313" key="9">
    <source>
        <dbReference type="Proteomes" id="UP001140510"/>
    </source>
</evidence>
<reference evidence="8" key="1">
    <citation type="submission" date="2022-10" db="EMBL/GenBank/DDBJ databases">
        <title>Tapping the CABI collections for fungal endophytes: first genome assemblies for Collariella, Neodidymelliopsis, Ascochyta clinopodiicola, Didymella pomorum, Didymosphaeria variabile, Neocosmospora piperis and Neocucurbitaria cava.</title>
        <authorList>
            <person name="Hill R."/>
        </authorList>
    </citation>
    <scope>NUCLEOTIDE SEQUENCE</scope>
    <source>
        <strain evidence="8">IMI 355091</strain>
    </source>
</reference>
<dbReference type="Pfam" id="PF00190">
    <property type="entry name" value="Cupin_1"/>
    <property type="match status" value="1"/>
</dbReference>
<dbReference type="GO" id="GO:0005576">
    <property type="term" value="C:extracellular region"/>
    <property type="evidence" value="ECO:0007669"/>
    <property type="project" value="UniProtKB-SubCell"/>
</dbReference>
<dbReference type="InterPro" id="IPR006045">
    <property type="entry name" value="Cupin_1"/>
</dbReference>
<proteinExistence type="inferred from homology"/>
<dbReference type="Gene3D" id="2.60.120.10">
    <property type="entry name" value="Jelly Rolls"/>
    <property type="match status" value="1"/>
</dbReference>
<feature type="signal peptide" evidence="6">
    <location>
        <begin position="1"/>
        <end position="20"/>
    </location>
</feature>
<keyword evidence="4" id="KW-0479">Metal-binding</keyword>
<keyword evidence="9" id="KW-1185">Reference proteome</keyword>
<accession>A0A9W8ZMC4</accession>
<protein>
    <recommendedName>
        <fullName evidence="7">Cupin type-1 domain-containing protein</fullName>
    </recommendedName>
</protein>
<name>A0A9W8ZMC4_9PLEO</name>
<evidence type="ECO:0000259" key="7">
    <source>
        <dbReference type="SMART" id="SM00835"/>
    </source>
</evidence>
<dbReference type="InterPro" id="IPR001929">
    <property type="entry name" value="Germin"/>
</dbReference>
<dbReference type="InterPro" id="IPR011051">
    <property type="entry name" value="RmlC_Cupin_sf"/>
</dbReference>
<evidence type="ECO:0000256" key="5">
    <source>
        <dbReference type="ARBA" id="ARBA00023211"/>
    </source>
</evidence>
<sequence>MYSRVLVSAFAASLALSVSALPNALPNLPKGNIFGNPLDRRQTQTTPGDSPYATYGRLNPTYTKDQLNEIKLTYTEVDKLKYIRSLGDSDDYFKFDFTPEGFVSNAGNGLGGQGYLAQATNFPVLLNTGLSMAIGYLNPCGLDSFHIHNRATEIVLLVAGKSLHTGFVLEDGFDQPVLTTIGLYQGTIRPQGSIHYEFNDNCEPAVFVAALSSEDPGVSRTSQNLFVEDAELIKAGLGYPEFLNNVNVTEFYGSIPAAFAQGAKACYQRCGLTWNGTTHS</sequence>
<dbReference type="EMBL" id="JAPEVA010000002">
    <property type="protein sequence ID" value="KAJ4412620.1"/>
    <property type="molecule type" value="Genomic_DNA"/>
</dbReference>
<dbReference type="InterPro" id="IPR014710">
    <property type="entry name" value="RmlC-like_jellyroll"/>
</dbReference>
<dbReference type="Proteomes" id="UP001140510">
    <property type="component" value="Unassembled WGS sequence"/>
</dbReference>
<evidence type="ECO:0000256" key="4">
    <source>
        <dbReference type="ARBA" id="ARBA00022723"/>
    </source>
</evidence>
<dbReference type="SMART" id="SM00835">
    <property type="entry name" value="Cupin_1"/>
    <property type="match status" value="1"/>
</dbReference>
<comment type="caution">
    <text evidence="8">The sequence shown here is derived from an EMBL/GenBank/DDBJ whole genome shotgun (WGS) entry which is preliminary data.</text>
</comment>
<organism evidence="8 9">
    <name type="scientific">Didymella pomorum</name>
    <dbReference type="NCBI Taxonomy" id="749634"/>
    <lineage>
        <taxon>Eukaryota</taxon>
        <taxon>Fungi</taxon>
        <taxon>Dikarya</taxon>
        <taxon>Ascomycota</taxon>
        <taxon>Pezizomycotina</taxon>
        <taxon>Dothideomycetes</taxon>
        <taxon>Pleosporomycetidae</taxon>
        <taxon>Pleosporales</taxon>
        <taxon>Pleosporineae</taxon>
        <taxon>Didymellaceae</taxon>
        <taxon>Didymella</taxon>
    </lineage>
</organism>